<dbReference type="PRINTS" id="PR00385">
    <property type="entry name" value="P450"/>
</dbReference>
<evidence type="ECO:0000256" key="4">
    <source>
        <dbReference type="ARBA" id="ARBA00004406"/>
    </source>
</evidence>
<reference evidence="17 18" key="1">
    <citation type="submission" date="2025-04" db="UniProtKB">
        <authorList>
            <consortium name="RefSeq"/>
        </authorList>
    </citation>
    <scope>IDENTIFICATION</scope>
    <source>
        <tissue evidence="17 18">Total insect</tissue>
    </source>
</reference>
<dbReference type="InterPro" id="IPR050182">
    <property type="entry name" value="Cytochrome_P450_fam2"/>
</dbReference>
<evidence type="ECO:0000256" key="12">
    <source>
        <dbReference type="ARBA" id="ARBA00023033"/>
    </source>
</evidence>
<dbReference type="GO" id="GO:0008395">
    <property type="term" value="F:steroid hydroxylase activity"/>
    <property type="evidence" value="ECO:0007669"/>
    <property type="project" value="TreeGrafter"/>
</dbReference>
<evidence type="ECO:0000256" key="1">
    <source>
        <dbReference type="ARBA" id="ARBA00001971"/>
    </source>
</evidence>
<evidence type="ECO:0000256" key="5">
    <source>
        <dbReference type="ARBA" id="ARBA00010617"/>
    </source>
</evidence>
<evidence type="ECO:0000313" key="16">
    <source>
        <dbReference type="Proteomes" id="UP000515158"/>
    </source>
</evidence>
<dbReference type="Proteomes" id="UP000515158">
    <property type="component" value="Unplaced"/>
</dbReference>
<dbReference type="GeneID" id="117651720"/>
<dbReference type="InterPro" id="IPR036396">
    <property type="entry name" value="Cyt_P450_sf"/>
</dbReference>
<dbReference type="AlphaFoldDB" id="A0A6P9A3X3"/>
<evidence type="ECO:0000256" key="3">
    <source>
        <dbReference type="ARBA" id="ARBA00004174"/>
    </source>
</evidence>
<dbReference type="PRINTS" id="PR00463">
    <property type="entry name" value="EP450I"/>
</dbReference>
<evidence type="ECO:0000256" key="7">
    <source>
        <dbReference type="ARBA" id="ARBA00022723"/>
    </source>
</evidence>
<keyword evidence="9" id="KW-0492">Microsome</keyword>
<keyword evidence="10" id="KW-0560">Oxidoreductase</keyword>
<comment type="subcellular location">
    <subcellularLocation>
        <location evidence="4">Endoplasmic reticulum membrane</location>
        <topology evidence="4">Peripheral membrane protein</topology>
    </subcellularLocation>
    <subcellularLocation>
        <location evidence="3">Microsome membrane</location>
        <topology evidence="3">Peripheral membrane protein</topology>
    </subcellularLocation>
</comment>
<comment type="function">
    <text evidence="2">May be involved in the metabolism of insect hormones and in the breakdown of synthetic insecticides.</text>
</comment>
<keyword evidence="11 14" id="KW-0408">Iron</keyword>
<keyword evidence="6 14" id="KW-0349">Heme</keyword>
<dbReference type="Gene3D" id="1.10.630.10">
    <property type="entry name" value="Cytochrome P450"/>
    <property type="match status" value="1"/>
</dbReference>
<dbReference type="SUPFAM" id="SSF48264">
    <property type="entry name" value="Cytochrome P450"/>
    <property type="match status" value="1"/>
</dbReference>
<dbReference type="RefSeq" id="XP_034251913.1">
    <property type="nucleotide sequence ID" value="XM_034396022.1"/>
</dbReference>
<organism evidence="18">
    <name type="scientific">Thrips palmi</name>
    <name type="common">Melon thrips</name>
    <dbReference type="NCBI Taxonomy" id="161013"/>
    <lineage>
        <taxon>Eukaryota</taxon>
        <taxon>Metazoa</taxon>
        <taxon>Ecdysozoa</taxon>
        <taxon>Arthropoda</taxon>
        <taxon>Hexapoda</taxon>
        <taxon>Insecta</taxon>
        <taxon>Pterygota</taxon>
        <taxon>Neoptera</taxon>
        <taxon>Paraneoptera</taxon>
        <taxon>Thysanoptera</taxon>
        <taxon>Terebrantia</taxon>
        <taxon>Thripoidea</taxon>
        <taxon>Thripidae</taxon>
        <taxon>Thrips</taxon>
    </lineage>
</organism>
<keyword evidence="7 14" id="KW-0479">Metal-binding</keyword>
<dbReference type="GO" id="GO:0006805">
    <property type="term" value="P:xenobiotic metabolic process"/>
    <property type="evidence" value="ECO:0007669"/>
    <property type="project" value="TreeGrafter"/>
</dbReference>
<evidence type="ECO:0000256" key="14">
    <source>
        <dbReference type="PIRSR" id="PIRSR602401-1"/>
    </source>
</evidence>
<evidence type="ECO:0000313" key="18">
    <source>
        <dbReference type="RefSeq" id="XP_034251914.1"/>
    </source>
</evidence>
<dbReference type="FunFam" id="1.10.630.10:FF:000238">
    <property type="entry name" value="Cytochrome P450 2A6"/>
    <property type="match status" value="1"/>
</dbReference>
<accession>A0A6P9A3X3</accession>
<evidence type="ECO:0000256" key="10">
    <source>
        <dbReference type="ARBA" id="ARBA00023002"/>
    </source>
</evidence>
<dbReference type="KEGG" id="tpal:117651720"/>
<dbReference type="RefSeq" id="XP_034251914.1">
    <property type="nucleotide sequence ID" value="XM_034396023.1"/>
</dbReference>
<dbReference type="Pfam" id="PF00067">
    <property type="entry name" value="p450"/>
    <property type="match status" value="1"/>
</dbReference>
<feature type="signal peptide" evidence="15">
    <location>
        <begin position="1"/>
        <end position="18"/>
    </location>
</feature>
<dbReference type="GO" id="GO:0005789">
    <property type="term" value="C:endoplasmic reticulum membrane"/>
    <property type="evidence" value="ECO:0007669"/>
    <property type="project" value="UniProtKB-SubCell"/>
</dbReference>
<evidence type="ECO:0000256" key="11">
    <source>
        <dbReference type="ARBA" id="ARBA00023004"/>
    </source>
</evidence>
<evidence type="ECO:0000256" key="6">
    <source>
        <dbReference type="ARBA" id="ARBA00022617"/>
    </source>
</evidence>
<dbReference type="CTD" id="32857"/>
<sequence>MWLVLAVWAVWALWAAWGLWGRGPRGLPPGPWGLPVVGYLPWLDRLRPHETLTALSRRFGPIFTVPMGGVRAVVLAEEALVRTALAREACSGRAPLYLTHGLMQGHGLICAEGPMWREQRRMVAGALKNLGAVKSAGPRRDRLQARISKGVSALLESLTGREDVEDGVDPHGHLTEAVGNVVNDVVFGRTWAPDDPTWLWLQRIQDEGTKLIGVAGAINFLPFLRLLPQNGRVIHWLKEGQRSQHALYADLVAEARAALAPQGPPRQDDDDGVQGVQDGDNLLGAWLLEATRRPDSPFYTDRQLHFLLADLFGAALDTTVTTLRWLMLFVATHPEAQQRAHRELDEVLQGRAPTLDDLASLPFVAATIMETQRIRSVTPLGIPHGVREDTVLEGYVIPKGTMLIPLQWAIHMDPSRWGDPQEFRPERFLGEDGAVLRPDGFIPFQTGKRMCVGDEWARMMLFMFSAGLLQRLHLSLPDGEEADLEGVCGITLTPKDQRIRCAARNP</sequence>
<feature type="chain" id="PRO_5044654950" evidence="15">
    <location>
        <begin position="19"/>
        <end position="506"/>
    </location>
</feature>
<dbReference type="GO" id="GO:0020037">
    <property type="term" value="F:heme binding"/>
    <property type="evidence" value="ECO:0007669"/>
    <property type="project" value="InterPro"/>
</dbReference>
<comment type="cofactor">
    <cofactor evidence="1 14">
        <name>heme</name>
        <dbReference type="ChEBI" id="CHEBI:30413"/>
    </cofactor>
</comment>
<keyword evidence="13" id="KW-0472">Membrane</keyword>
<feature type="binding site" description="axial binding residue" evidence="14">
    <location>
        <position position="451"/>
    </location>
    <ligand>
        <name>heme</name>
        <dbReference type="ChEBI" id="CHEBI:30413"/>
    </ligand>
    <ligandPart>
        <name>Fe</name>
        <dbReference type="ChEBI" id="CHEBI:18248"/>
    </ligandPart>
</feature>
<gene>
    <name evidence="17 18" type="primary">LOC117651720</name>
</gene>
<keyword evidence="16" id="KW-1185">Reference proteome</keyword>
<dbReference type="PANTHER" id="PTHR24300:SF403">
    <property type="entry name" value="CYTOCHROME P450 306A1"/>
    <property type="match status" value="1"/>
</dbReference>
<proteinExistence type="inferred from homology"/>
<evidence type="ECO:0000313" key="17">
    <source>
        <dbReference type="RefSeq" id="XP_034251913.1"/>
    </source>
</evidence>
<comment type="similarity">
    <text evidence="5">Belongs to the cytochrome P450 family.</text>
</comment>
<dbReference type="OrthoDB" id="1844152at2759"/>
<protein>
    <submittedName>
        <fullName evidence="17 18">Cytochrome P450 306a1</fullName>
    </submittedName>
</protein>
<keyword evidence="8" id="KW-0256">Endoplasmic reticulum</keyword>
<evidence type="ECO:0000256" key="15">
    <source>
        <dbReference type="SAM" id="SignalP"/>
    </source>
</evidence>
<dbReference type="GO" id="GO:0005506">
    <property type="term" value="F:iron ion binding"/>
    <property type="evidence" value="ECO:0007669"/>
    <property type="project" value="InterPro"/>
</dbReference>
<name>A0A6P9A3X3_THRPL</name>
<keyword evidence="15" id="KW-0732">Signal</keyword>
<evidence type="ECO:0000256" key="2">
    <source>
        <dbReference type="ARBA" id="ARBA00003690"/>
    </source>
</evidence>
<dbReference type="PANTHER" id="PTHR24300">
    <property type="entry name" value="CYTOCHROME P450 508A4-RELATED"/>
    <property type="match status" value="1"/>
</dbReference>
<evidence type="ECO:0000256" key="8">
    <source>
        <dbReference type="ARBA" id="ARBA00022824"/>
    </source>
</evidence>
<dbReference type="GO" id="GO:0016712">
    <property type="term" value="F:oxidoreductase activity, acting on paired donors, with incorporation or reduction of molecular oxygen, reduced flavin or flavoprotein as one donor, and incorporation of one atom of oxygen"/>
    <property type="evidence" value="ECO:0007669"/>
    <property type="project" value="TreeGrafter"/>
</dbReference>
<keyword evidence="12" id="KW-0503">Monooxygenase</keyword>
<dbReference type="GO" id="GO:0006082">
    <property type="term" value="P:organic acid metabolic process"/>
    <property type="evidence" value="ECO:0007669"/>
    <property type="project" value="TreeGrafter"/>
</dbReference>
<dbReference type="InterPro" id="IPR001128">
    <property type="entry name" value="Cyt_P450"/>
</dbReference>
<dbReference type="InterPro" id="IPR002401">
    <property type="entry name" value="Cyt_P450_E_grp-I"/>
</dbReference>
<evidence type="ECO:0000256" key="13">
    <source>
        <dbReference type="ARBA" id="ARBA00023136"/>
    </source>
</evidence>
<evidence type="ECO:0000256" key="9">
    <source>
        <dbReference type="ARBA" id="ARBA00022848"/>
    </source>
</evidence>